<dbReference type="Proteomes" id="UP000806528">
    <property type="component" value="Unassembled WGS sequence"/>
</dbReference>
<dbReference type="RefSeq" id="WP_193123213.1">
    <property type="nucleotide sequence ID" value="NZ_JADBGI010000016.1"/>
</dbReference>
<accession>A0ABR9PA96</accession>
<protein>
    <submittedName>
        <fullName evidence="2">Uncharacterized protein</fullName>
    </submittedName>
</protein>
<organism evidence="2 3">
    <name type="scientific">Nocardiopsis coralli</name>
    <dbReference type="NCBI Taxonomy" id="2772213"/>
    <lineage>
        <taxon>Bacteria</taxon>
        <taxon>Bacillati</taxon>
        <taxon>Actinomycetota</taxon>
        <taxon>Actinomycetes</taxon>
        <taxon>Streptosporangiales</taxon>
        <taxon>Nocardiopsidaceae</taxon>
        <taxon>Nocardiopsis</taxon>
    </lineage>
</organism>
<comment type="caution">
    <text evidence="2">The sequence shown here is derived from an EMBL/GenBank/DDBJ whole genome shotgun (WGS) entry which is preliminary data.</text>
</comment>
<evidence type="ECO:0000313" key="2">
    <source>
        <dbReference type="EMBL" id="MBE3000605.1"/>
    </source>
</evidence>
<sequence length="235" mass="26523">MPRPLPAEHLRSAASRRLDARYPHHADDFVHVVALGSSVEASDADRLDTLSLIDELRETLDTAERRHLAALRERPEPVAWSRIARATNITRQGVEQRYLRALGGHGRNPAVGRQVLQIRRRIAQVSEHRSAARWGQTGPAGRDWQLRVLLRSRHGLWDAEEGLLSGVKGVPPSLENYWLPSRECFVRGEDVEVLEVLEESTPWEGVRPALYRRQGLPGHPEPRDRAAPGVSERAR</sequence>
<keyword evidence="3" id="KW-1185">Reference proteome</keyword>
<name>A0ABR9PA96_9ACTN</name>
<gene>
    <name evidence="2" type="ORF">IDM40_18140</name>
</gene>
<feature type="region of interest" description="Disordered" evidence="1">
    <location>
        <begin position="211"/>
        <end position="235"/>
    </location>
</feature>
<dbReference type="EMBL" id="JADBGI010000016">
    <property type="protein sequence ID" value="MBE3000605.1"/>
    <property type="molecule type" value="Genomic_DNA"/>
</dbReference>
<evidence type="ECO:0000313" key="3">
    <source>
        <dbReference type="Proteomes" id="UP000806528"/>
    </source>
</evidence>
<proteinExistence type="predicted"/>
<feature type="compositionally biased region" description="Basic and acidic residues" evidence="1">
    <location>
        <begin position="220"/>
        <end position="235"/>
    </location>
</feature>
<evidence type="ECO:0000256" key="1">
    <source>
        <dbReference type="SAM" id="MobiDB-lite"/>
    </source>
</evidence>
<reference evidence="2 3" key="1">
    <citation type="submission" date="2020-09" db="EMBL/GenBank/DDBJ databases">
        <title>Diversity and distribution of actinomycetes associated with coral in the coast of Hainan.</title>
        <authorList>
            <person name="Li F."/>
        </authorList>
    </citation>
    <scope>NUCLEOTIDE SEQUENCE [LARGE SCALE GENOMIC DNA]</scope>
    <source>
        <strain evidence="2 3">HNM0947</strain>
    </source>
</reference>